<accession>A0AAW0XX36</accession>
<proteinExistence type="predicted"/>
<feature type="compositionally biased region" description="Polar residues" evidence="1">
    <location>
        <begin position="1"/>
        <end position="14"/>
    </location>
</feature>
<gene>
    <name evidence="2" type="ORF">OTU49_000408</name>
</gene>
<feature type="region of interest" description="Disordered" evidence="1">
    <location>
        <begin position="1"/>
        <end position="21"/>
    </location>
</feature>
<reference evidence="2 3" key="1">
    <citation type="journal article" date="2024" name="BMC Genomics">
        <title>Genome assembly of redclaw crayfish (Cherax quadricarinatus) provides insights into its immune adaptation and hypoxia tolerance.</title>
        <authorList>
            <person name="Liu Z."/>
            <person name="Zheng J."/>
            <person name="Li H."/>
            <person name="Fang K."/>
            <person name="Wang S."/>
            <person name="He J."/>
            <person name="Zhou D."/>
            <person name="Weng S."/>
            <person name="Chi M."/>
            <person name="Gu Z."/>
            <person name="He J."/>
            <person name="Li F."/>
            <person name="Wang M."/>
        </authorList>
    </citation>
    <scope>NUCLEOTIDE SEQUENCE [LARGE SCALE GENOMIC DNA]</scope>
    <source>
        <strain evidence="2">ZL_2023a</strain>
    </source>
</reference>
<evidence type="ECO:0000313" key="3">
    <source>
        <dbReference type="Proteomes" id="UP001445076"/>
    </source>
</evidence>
<comment type="caution">
    <text evidence="2">The sequence shown here is derived from an EMBL/GenBank/DDBJ whole genome shotgun (WGS) entry which is preliminary data.</text>
</comment>
<feature type="non-terminal residue" evidence="2">
    <location>
        <position position="1"/>
    </location>
</feature>
<protein>
    <submittedName>
        <fullName evidence="2">Uncharacterized protein</fullName>
    </submittedName>
</protein>
<dbReference type="Proteomes" id="UP001445076">
    <property type="component" value="Unassembled WGS sequence"/>
</dbReference>
<sequence>GNNEDNNGAANHTLVSNNVHGGVVGGGSVSYRKETERSPLLQKDTVITIDYVGGSGAVSKLVAVSKKEKAEANKRRKQSMEMEEEDEENRDWWTKYFASLEAVAL</sequence>
<feature type="region of interest" description="Disordered" evidence="1">
    <location>
        <begin position="70"/>
        <end position="89"/>
    </location>
</feature>
<dbReference type="EMBL" id="JARKIK010000020">
    <property type="protein sequence ID" value="KAK8745029.1"/>
    <property type="molecule type" value="Genomic_DNA"/>
</dbReference>
<organism evidence="2 3">
    <name type="scientific">Cherax quadricarinatus</name>
    <name type="common">Australian red claw crayfish</name>
    <dbReference type="NCBI Taxonomy" id="27406"/>
    <lineage>
        <taxon>Eukaryota</taxon>
        <taxon>Metazoa</taxon>
        <taxon>Ecdysozoa</taxon>
        <taxon>Arthropoda</taxon>
        <taxon>Crustacea</taxon>
        <taxon>Multicrustacea</taxon>
        <taxon>Malacostraca</taxon>
        <taxon>Eumalacostraca</taxon>
        <taxon>Eucarida</taxon>
        <taxon>Decapoda</taxon>
        <taxon>Pleocyemata</taxon>
        <taxon>Astacidea</taxon>
        <taxon>Parastacoidea</taxon>
        <taxon>Parastacidae</taxon>
        <taxon>Cherax</taxon>
    </lineage>
</organism>
<keyword evidence="3" id="KW-1185">Reference proteome</keyword>
<evidence type="ECO:0000256" key="1">
    <source>
        <dbReference type="SAM" id="MobiDB-lite"/>
    </source>
</evidence>
<name>A0AAW0XX36_CHEQU</name>
<feature type="non-terminal residue" evidence="2">
    <location>
        <position position="105"/>
    </location>
</feature>
<dbReference type="AlphaFoldDB" id="A0AAW0XX36"/>
<evidence type="ECO:0000313" key="2">
    <source>
        <dbReference type="EMBL" id="KAK8745029.1"/>
    </source>
</evidence>